<dbReference type="KEGG" id="pbs:Plabr_1978"/>
<comment type="catalytic activity">
    <reaction evidence="11">
        <text>a UDP-3-O-[(3R)-3-hydroxyacyl]-N-acetyl-alpha-D-glucosamine + H2O = a UDP-3-O-[(3R)-3-hydroxyacyl]-alpha-D-glucosamine + acetate</text>
        <dbReference type="Rhea" id="RHEA:67816"/>
        <dbReference type="ChEBI" id="CHEBI:15377"/>
        <dbReference type="ChEBI" id="CHEBI:30089"/>
        <dbReference type="ChEBI" id="CHEBI:137740"/>
        <dbReference type="ChEBI" id="CHEBI:173225"/>
        <dbReference type="EC" id="3.5.1.108"/>
    </reaction>
</comment>
<dbReference type="eggNOG" id="COG0774">
    <property type="taxonomic scope" value="Bacteria"/>
</dbReference>
<evidence type="ECO:0000256" key="5">
    <source>
        <dbReference type="ARBA" id="ARBA00022516"/>
    </source>
</evidence>
<evidence type="ECO:0000256" key="2">
    <source>
        <dbReference type="ARBA" id="ARBA00002923"/>
    </source>
</evidence>
<comment type="function">
    <text evidence="2">Catalyzes the hydrolysis of UDP-3-O-myristoyl-N-acetylglucosamine to form UDP-3-O-myristoylglucosamine and acetate, the committed step in lipid A biosynthesis.</text>
</comment>
<keyword evidence="8" id="KW-0378">Hydrolase</keyword>
<dbReference type="GO" id="GO:0046872">
    <property type="term" value="F:metal ion binding"/>
    <property type="evidence" value="ECO:0007669"/>
    <property type="project" value="UniProtKB-KW"/>
</dbReference>
<evidence type="ECO:0000256" key="4">
    <source>
        <dbReference type="ARBA" id="ARBA00012745"/>
    </source>
</evidence>
<dbReference type="EC" id="3.5.1.108" evidence="4"/>
<keyword evidence="9" id="KW-0862">Zinc</keyword>
<dbReference type="Proteomes" id="UP000006860">
    <property type="component" value="Chromosome"/>
</dbReference>
<dbReference type="PANTHER" id="PTHR33694">
    <property type="entry name" value="UDP-3-O-ACYL-N-ACETYLGLUCOSAMINE DEACETYLASE 1, MITOCHONDRIAL-RELATED"/>
    <property type="match status" value="1"/>
</dbReference>
<evidence type="ECO:0000256" key="3">
    <source>
        <dbReference type="ARBA" id="ARBA00005002"/>
    </source>
</evidence>
<protein>
    <recommendedName>
        <fullName evidence="4">UDP-3-O-acyl-N-acetylglucosamine deacetylase</fullName>
        <ecNumber evidence="4">3.5.1.108</ecNumber>
    </recommendedName>
</protein>
<accession>F0SHV2</accession>
<gene>
    <name evidence="12" type="ordered locus">Plabr_1978</name>
</gene>
<evidence type="ECO:0000313" key="12">
    <source>
        <dbReference type="EMBL" id="ADY59582.1"/>
    </source>
</evidence>
<dbReference type="EMBL" id="CP002546">
    <property type="protein sequence ID" value="ADY59582.1"/>
    <property type="molecule type" value="Genomic_DNA"/>
</dbReference>
<evidence type="ECO:0000256" key="9">
    <source>
        <dbReference type="ARBA" id="ARBA00022833"/>
    </source>
</evidence>
<evidence type="ECO:0000256" key="6">
    <source>
        <dbReference type="ARBA" id="ARBA00022556"/>
    </source>
</evidence>
<keyword evidence="13" id="KW-1185">Reference proteome</keyword>
<dbReference type="SUPFAM" id="SSF54211">
    <property type="entry name" value="Ribosomal protein S5 domain 2-like"/>
    <property type="match status" value="2"/>
</dbReference>
<keyword evidence="10" id="KW-0443">Lipid metabolism</keyword>
<dbReference type="HOGENOM" id="CLU_046528_1_0_0"/>
<dbReference type="InterPro" id="IPR020568">
    <property type="entry name" value="Ribosomal_Su5_D2-typ_SF"/>
</dbReference>
<evidence type="ECO:0000256" key="10">
    <source>
        <dbReference type="ARBA" id="ARBA00023098"/>
    </source>
</evidence>
<comment type="pathway">
    <text evidence="3">Glycolipid biosynthesis; lipid IV(A) biosynthesis; lipid IV(A) from (3R)-3-hydroxytetradecanoyl-[acyl-carrier-protein] and UDP-N-acetyl-alpha-D-glucosamine: step 2/6.</text>
</comment>
<dbReference type="OrthoDB" id="9772788at2"/>
<dbReference type="GO" id="GO:0009245">
    <property type="term" value="P:lipid A biosynthetic process"/>
    <property type="evidence" value="ECO:0007669"/>
    <property type="project" value="UniProtKB-KW"/>
</dbReference>
<dbReference type="InterPro" id="IPR011334">
    <property type="entry name" value="UDP-acyl_GlcNac_deAcase_C"/>
</dbReference>
<keyword evidence="5" id="KW-0444">Lipid biosynthesis</keyword>
<dbReference type="Pfam" id="PF03331">
    <property type="entry name" value="LpxC"/>
    <property type="match status" value="1"/>
</dbReference>
<reference evidence="13" key="1">
    <citation type="submission" date="2011-02" db="EMBL/GenBank/DDBJ databases">
        <title>The complete genome of Planctomyces brasiliensis DSM 5305.</title>
        <authorList>
            <person name="Lucas S."/>
            <person name="Copeland A."/>
            <person name="Lapidus A."/>
            <person name="Bruce D."/>
            <person name="Goodwin L."/>
            <person name="Pitluck S."/>
            <person name="Kyrpides N."/>
            <person name="Mavromatis K."/>
            <person name="Pagani I."/>
            <person name="Ivanova N."/>
            <person name="Ovchinnikova G."/>
            <person name="Lu M."/>
            <person name="Detter J.C."/>
            <person name="Han C."/>
            <person name="Land M."/>
            <person name="Hauser L."/>
            <person name="Markowitz V."/>
            <person name="Cheng J.-F."/>
            <person name="Hugenholtz P."/>
            <person name="Woyke T."/>
            <person name="Wu D."/>
            <person name="Tindall B."/>
            <person name="Pomrenke H.G."/>
            <person name="Brambilla E."/>
            <person name="Klenk H.-P."/>
            <person name="Eisen J.A."/>
        </authorList>
    </citation>
    <scope>NUCLEOTIDE SEQUENCE [LARGE SCALE GENOMIC DNA]</scope>
    <source>
        <strain evidence="13">ATCC 49424 / DSM 5305 / JCM 21570 / NBRC 103401 / IFAM 1448</strain>
    </source>
</reference>
<comment type="cofactor">
    <cofactor evidence="1">
        <name>Zn(2+)</name>
        <dbReference type="ChEBI" id="CHEBI:29105"/>
    </cofactor>
</comment>
<dbReference type="Gene3D" id="3.30.230.20">
    <property type="entry name" value="lpxc deacetylase, domain 1"/>
    <property type="match status" value="1"/>
</dbReference>
<dbReference type="AlphaFoldDB" id="F0SHV2"/>
<dbReference type="RefSeq" id="WP_013628307.1">
    <property type="nucleotide sequence ID" value="NC_015174.1"/>
</dbReference>
<dbReference type="InterPro" id="IPR004463">
    <property type="entry name" value="UDP-acyl_GlcNac_deAcase"/>
</dbReference>
<sequence>MGRRLQRTIQGVSELSGFGLFTNSEVHLRFFPAPEHHGIVFERTDLPGCPQVPATVAYLAPEERRTKLVCGEATVEMTEHLMAAFAGLQIDNCLVQIDAPELPGCDGSALPYAEALLRADSIEQSAERDLFCLDRSLLLDDETAVLNGMPSETGYRISYELNYGANSPIPVQMADFTITPETFITKIAPARTFVQEQEIDFLRSRGYGKHVTFQDLVVYGADGPIENTLRAQNECARHKLLDCLGDLALTGCDLQGHIRAFRSGHRHNHELARQIDAIRTGQSGVQSTAAASSRAA</sequence>
<dbReference type="GO" id="GO:0103117">
    <property type="term" value="F:UDP-3-O-acyl-N-acetylglucosamine deacetylase activity"/>
    <property type="evidence" value="ECO:0007669"/>
    <property type="project" value="UniProtKB-EC"/>
</dbReference>
<keyword evidence="6" id="KW-0441">Lipid A biosynthesis</keyword>
<organism evidence="12 13">
    <name type="scientific">Rubinisphaera brasiliensis (strain ATCC 49424 / DSM 5305 / JCM 21570 / IAM 15109 / NBRC 103401 / IFAM 1448)</name>
    <name type="common">Planctomyces brasiliensis</name>
    <dbReference type="NCBI Taxonomy" id="756272"/>
    <lineage>
        <taxon>Bacteria</taxon>
        <taxon>Pseudomonadati</taxon>
        <taxon>Planctomycetota</taxon>
        <taxon>Planctomycetia</taxon>
        <taxon>Planctomycetales</taxon>
        <taxon>Planctomycetaceae</taxon>
        <taxon>Rubinisphaera</taxon>
    </lineage>
</organism>
<evidence type="ECO:0000313" key="13">
    <source>
        <dbReference type="Proteomes" id="UP000006860"/>
    </source>
</evidence>
<evidence type="ECO:0000256" key="8">
    <source>
        <dbReference type="ARBA" id="ARBA00022801"/>
    </source>
</evidence>
<evidence type="ECO:0000256" key="11">
    <source>
        <dbReference type="ARBA" id="ARBA00024535"/>
    </source>
</evidence>
<dbReference type="STRING" id="756272.Plabr_1978"/>
<dbReference type="GO" id="GO:0016020">
    <property type="term" value="C:membrane"/>
    <property type="evidence" value="ECO:0007669"/>
    <property type="project" value="GOC"/>
</dbReference>
<dbReference type="InterPro" id="IPR015870">
    <property type="entry name" value="UDP-acyl_N-AcGlcN_deAcase_N"/>
</dbReference>
<evidence type="ECO:0000256" key="1">
    <source>
        <dbReference type="ARBA" id="ARBA00001947"/>
    </source>
</evidence>
<dbReference type="UniPathway" id="UPA00359">
    <property type="reaction ID" value="UER00478"/>
</dbReference>
<dbReference type="PANTHER" id="PTHR33694:SF1">
    <property type="entry name" value="UDP-3-O-ACYL-N-ACETYLGLUCOSAMINE DEACETYLASE 1, MITOCHONDRIAL-RELATED"/>
    <property type="match status" value="1"/>
</dbReference>
<keyword evidence="7" id="KW-0479">Metal-binding</keyword>
<proteinExistence type="predicted"/>
<evidence type="ECO:0000256" key="7">
    <source>
        <dbReference type="ARBA" id="ARBA00022723"/>
    </source>
</evidence>
<name>F0SHV2_RUBBR</name>
<dbReference type="Gene3D" id="3.30.1700.10">
    <property type="entry name" value="lpxc deacetylase, domain 2"/>
    <property type="match status" value="1"/>
</dbReference>